<keyword evidence="3" id="KW-0413">Isomerase</keyword>
<protein>
    <submittedName>
        <fullName evidence="3">Ketosteroid isomerase-related protein</fullName>
    </submittedName>
</protein>
<dbReference type="Pfam" id="PF12680">
    <property type="entry name" value="SnoaL_2"/>
    <property type="match status" value="1"/>
</dbReference>
<dbReference type="SUPFAM" id="SSF54427">
    <property type="entry name" value="NTF2-like"/>
    <property type="match status" value="1"/>
</dbReference>
<keyword evidence="5" id="KW-1185">Reference proteome</keyword>
<dbReference type="Proteomes" id="UP000198940">
    <property type="component" value="Unassembled WGS sequence"/>
</dbReference>
<comment type="caution">
    <text evidence="3">The sequence shown here is derived from an EMBL/GenBank/DDBJ whole genome shotgun (WGS) entry which is preliminary data.</text>
</comment>
<evidence type="ECO:0000313" key="3">
    <source>
        <dbReference type="EMBL" id="SHK61865.1"/>
    </source>
</evidence>
<dbReference type="OrthoDB" id="6692273at2"/>
<reference evidence="3 4" key="1">
    <citation type="submission" date="2016-11" db="EMBL/GenBank/DDBJ databases">
        <authorList>
            <person name="Varghese N."/>
            <person name="Submissions S."/>
        </authorList>
    </citation>
    <scope>NUCLEOTIDE SEQUENCE [LARGE SCALE GENOMIC DNA]</scope>
    <source>
        <strain evidence="3 4">CGMCC 1.12174</strain>
        <strain evidence="2 5">DSM 26351</strain>
    </source>
</reference>
<dbReference type="AlphaFoldDB" id="A0A1M6TXU8"/>
<sequence>MTKIIIASDCGNSPKREFLKKLNIAFAKGDMAFLDAYVTDSIRWEIIGNKTLEGKEAFLKELDTMKVSIASELVLDKILTHGKEGAVNGTLKMQDGKKYAFSDFYEFSSGRDAKVKSIISYVIKI</sequence>
<accession>A0A1M6TXU8</accession>
<dbReference type="EMBL" id="FRAT01000003">
    <property type="protein sequence ID" value="SHK61865.1"/>
    <property type="molecule type" value="Genomic_DNA"/>
</dbReference>
<evidence type="ECO:0000313" key="4">
    <source>
        <dbReference type="Proteomes" id="UP000184031"/>
    </source>
</evidence>
<organism evidence="3 4">
    <name type="scientific">Flagellimonas taeanensis</name>
    <dbReference type="NCBI Taxonomy" id="1005926"/>
    <lineage>
        <taxon>Bacteria</taxon>
        <taxon>Pseudomonadati</taxon>
        <taxon>Bacteroidota</taxon>
        <taxon>Flavobacteriia</taxon>
        <taxon>Flavobacteriales</taxon>
        <taxon>Flavobacteriaceae</taxon>
        <taxon>Flagellimonas</taxon>
    </lineage>
</organism>
<evidence type="ECO:0000313" key="2">
    <source>
        <dbReference type="EMBL" id="SFB91255.1"/>
    </source>
</evidence>
<dbReference type="GO" id="GO:0016853">
    <property type="term" value="F:isomerase activity"/>
    <property type="evidence" value="ECO:0007669"/>
    <property type="project" value="UniProtKB-KW"/>
</dbReference>
<dbReference type="InterPro" id="IPR032710">
    <property type="entry name" value="NTF2-like_dom_sf"/>
</dbReference>
<dbReference type="InterPro" id="IPR037401">
    <property type="entry name" value="SnoaL-like"/>
</dbReference>
<dbReference type="Proteomes" id="UP000184031">
    <property type="component" value="Unassembled WGS sequence"/>
</dbReference>
<name>A0A1M6TXU8_9FLAO</name>
<dbReference type="Gene3D" id="3.10.450.50">
    <property type="match status" value="1"/>
</dbReference>
<evidence type="ECO:0000313" key="5">
    <source>
        <dbReference type="Proteomes" id="UP000198940"/>
    </source>
</evidence>
<dbReference type="RefSeq" id="WP_072878574.1">
    <property type="nucleotide sequence ID" value="NZ_FOKU01000003.1"/>
</dbReference>
<dbReference type="EMBL" id="FOKU01000003">
    <property type="protein sequence ID" value="SFB91255.1"/>
    <property type="molecule type" value="Genomic_DNA"/>
</dbReference>
<proteinExistence type="predicted"/>
<gene>
    <name evidence="2" type="ORF">SAMN04487891_103401</name>
    <name evidence="3" type="ORF">SAMN05216293_1559</name>
</gene>
<evidence type="ECO:0000259" key="1">
    <source>
        <dbReference type="Pfam" id="PF12680"/>
    </source>
</evidence>
<feature type="domain" description="SnoaL-like" evidence="1">
    <location>
        <begin position="25"/>
        <end position="111"/>
    </location>
</feature>
<dbReference type="STRING" id="1055723.SAMN05216293_1559"/>